<accession>A0A1H3D6Z8</accession>
<protein>
    <submittedName>
        <fullName evidence="1">GxxExxY protein</fullName>
    </submittedName>
</protein>
<dbReference type="AlphaFoldDB" id="A0A1H3D6Z8"/>
<dbReference type="STRING" id="61595.SAMN05421644_10812"/>
<organism evidence="1 2">
    <name type="scientific">Allochromatium warmingii</name>
    <name type="common">Chromatium warmingii</name>
    <dbReference type="NCBI Taxonomy" id="61595"/>
    <lineage>
        <taxon>Bacteria</taxon>
        <taxon>Pseudomonadati</taxon>
        <taxon>Pseudomonadota</taxon>
        <taxon>Gammaproteobacteria</taxon>
        <taxon>Chromatiales</taxon>
        <taxon>Chromatiaceae</taxon>
        <taxon>Allochromatium</taxon>
    </lineage>
</organism>
<gene>
    <name evidence="1" type="ORF">SAMN05421644_10812</name>
</gene>
<dbReference type="NCBIfam" id="TIGR04256">
    <property type="entry name" value="GxxExxY"/>
    <property type="match status" value="1"/>
</dbReference>
<dbReference type="Pfam" id="PF13366">
    <property type="entry name" value="PDDEXK_3"/>
    <property type="match status" value="1"/>
</dbReference>
<dbReference type="EMBL" id="FNOW01000008">
    <property type="protein sequence ID" value="SDX62292.1"/>
    <property type="molecule type" value="Genomic_DNA"/>
</dbReference>
<dbReference type="OrthoDB" id="9806869at2"/>
<name>A0A1H3D6Z8_ALLWA</name>
<sequence length="129" mass="14535">MSLPDEALTKRVIGCAYQVHNTLGAGFLEKVYENAMAVELERQGIAFQKQAPLQVLYLGCVVGEYFADMLIEQRLICEFKAIDRLSAVHETQLVNYLVATGIDTGLLINFGRSVEIRRKFRQYKKSCAS</sequence>
<evidence type="ECO:0000313" key="1">
    <source>
        <dbReference type="EMBL" id="SDX62292.1"/>
    </source>
</evidence>
<dbReference type="InterPro" id="IPR026350">
    <property type="entry name" value="GxxExxY"/>
</dbReference>
<evidence type="ECO:0000313" key="2">
    <source>
        <dbReference type="Proteomes" id="UP000198672"/>
    </source>
</evidence>
<reference evidence="2" key="1">
    <citation type="submission" date="2016-10" db="EMBL/GenBank/DDBJ databases">
        <authorList>
            <person name="Varghese N."/>
            <person name="Submissions S."/>
        </authorList>
    </citation>
    <scope>NUCLEOTIDE SEQUENCE [LARGE SCALE GENOMIC DNA]</scope>
    <source>
        <strain evidence="2">DSM 173</strain>
    </source>
</reference>
<keyword evidence="2" id="KW-1185">Reference proteome</keyword>
<proteinExistence type="predicted"/>
<dbReference type="Proteomes" id="UP000198672">
    <property type="component" value="Unassembled WGS sequence"/>
</dbReference>
<dbReference type="RefSeq" id="WP_091332465.1">
    <property type="nucleotide sequence ID" value="NZ_FNOW01000008.1"/>
</dbReference>